<evidence type="ECO:0000313" key="2">
    <source>
        <dbReference type="Proteomes" id="UP000002019"/>
    </source>
</evidence>
<proteinExistence type="predicted"/>
<dbReference type="EMBL" id="CU466930">
    <property type="protein sequence ID" value="CAO80967.1"/>
    <property type="molecule type" value="Genomic_DNA"/>
</dbReference>
<dbReference type="KEGG" id="caci:CLOAM1104"/>
<dbReference type="Pfam" id="PF08902">
    <property type="entry name" value="DUF1848"/>
    <property type="match status" value="1"/>
</dbReference>
<evidence type="ECO:0008006" key="3">
    <source>
        <dbReference type="Google" id="ProtNLM"/>
    </source>
</evidence>
<accession>B0VHZ6</accession>
<name>B0VHZ6_CLOAI</name>
<dbReference type="AlphaFoldDB" id="B0VHZ6"/>
<dbReference type="eggNOG" id="COG1533">
    <property type="taxonomic scope" value="Bacteria"/>
</dbReference>
<dbReference type="Proteomes" id="UP000002019">
    <property type="component" value="Chromosome"/>
</dbReference>
<organism evidence="1 2">
    <name type="scientific">Cloacimonas acidaminovorans (strain Evry)</name>
    <dbReference type="NCBI Taxonomy" id="459349"/>
    <lineage>
        <taxon>Bacteria</taxon>
        <taxon>Pseudomonadati</taxon>
        <taxon>Candidatus Cloacimonadota</taxon>
        <taxon>Candidatus Cloacimonadia</taxon>
        <taxon>Candidatus Cloacimonadales</taxon>
        <taxon>Candidatus Cloacimonadaceae</taxon>
        <taxon>Candidatus Cloacimonas</taxon>
    </lineage>
</organism>
<gene>
    <name evidence="1" type="ordered locus">CLOAM1104</name>
</gene>
<dbReference type="RefSeq" id="WP_015424825.1">
    <property type="nucleotide sequence ID" value="NC_020449.1"/>
</dbReference>
<evidence type="ECO:0000313" key="1">
    <source>
        <dbReference type="EMBL" id="CAO80967.1"/>
    </source>
</evidence>
<keyword evidence="2" id="KW-1185">Reference proteome</keyword>
<dbReference type="OrthoDB" id="9771212at2"/>
<protein>
    <recommendedName>
        <fullName evidence="3">DUF1848 domain-containing protein</fullName>
    </recommendedName>
</protein>
<dbReference type="HOGENOM" id="CLU_069130_0_0_0"/>
<reference evidence="1 2" key="1">
    <citation type="journal article" date="2008" name="J. Bacteriol.">
        <title>'Candidatus Cloacamonas acidaminovorans': genome sequence reconstruction provides a first glimpse of a new bacterial division.</title>
        <authorList>
            <person name="Pelletier E."/>
            <person name="Kreimeyer A."/>
            <person name="Bocs S."/>
            <person name="Rouy Z."/>
            <person name="Gyapay G."/>
            <person name="Chouari R."/>
            <person name="Riviere D."/>
            <person name="Ganesan A."/>
            <person name="Daegelen P."/>
            <person name="Sghir A."/>
            <person name="Cohen G.N."/>
            <person name="Medigue C."/>
            <person name="Weissenbach J."/>
            <person name="Le Paslier D."/>
        </authorList>
    </citation>
    <scope>NUCLEOTIDE SEQUENCE [LARGE SCALE GENOMIC DNA]</scope>
    <source>
        <strain evidence="2">Evry</strain>
    </source>
</reference>
<sequence length="311" mass="36642">MEPVIISASRATDIPAFYSDWLIARVKEGYLKWKNPFNGQLQDISFAKTRLFVFWSKNPSPMLKNLSFFDEKGYNYYFQFTLNDYEKENWEKNLPSLQQRLNTFIELSELIGKQKVIWRFDPLILSAKLQPDELLKRIENIGDQLYKYTNRLVISFIDIEIYQKVKRNLNALPDKIQEIDTNTMHYFARELMRLNQKWNLKIATCAEKIDLQQYGIEHNRCIDDRLIIELFSADTELMNFLGYRPTDQTDFLTGKNEKSSYSYKKLKDKGQRKFCGCIKSKDIGQYNTCPNGCVYCYANSGKGLDSKIMIE</sequence>
<dbReference type="InterPro" id="IPR014998">
    <property type="entry name" value="DUF1848"/>
</dbReference>